<dbReference type="PANTHER" id="PTHR33164:SF43">
    <property type="entry name" value="HTH-TYPE TRANSCRIPTIONAL REPRESSOR YETL"/>
    <property type="match status" value="1"/>
</dbReference>
<dbReference type="PROSITE" id="PS50995">
    <property type="entry name" value="HTH_MARR_2"/>
    <property type="match status" value="1"/>
</dbReference>
<evidence type="ECO:0000259" key="2">
    <source>
        <dbReference type="PROSITE" id="PS50995"/>
    </source>
</evidence>
<dbReference type="SUPFAM" id="SSF46785">
    <property type="entry name" value="Winged helix' DNA-binding domain"/>
    <property type="match status" value="1"/>
</dbReference>
<dbReference type="Proteomes" id="UP000318405">
    <property type="component" value="Unassembled WGS sequence"/>
</dbReference>
<feature type="domain" description="HTH marR-type" evidence="2">
    <location>
        <begin position="29"/>
        <end position="163"/>
    </location>
</feature>
<feature type="region of interest" description="Disordered" evidence="1">
    <location>
        <begin position="167"/>
        <end position="186"/>
    </location>
</feature>
<dbReference type="Pfam" id="PF12802">
    <property type="entry name" value="MarR_2"/>
    <property type="match status" value="1"/>
</dbReference>
<evidence type="ECO:0000256" key="1">
    <source>
        <dbReference type="SAM" id="MobiDB-lite"/>
    </source>
</evidence>
<dbReference type="InterPro" id="IPR039422">
    <property type="entry name" value="MarR/SlyA-like"/>
</dbReference>
<dbReference type="RefSeq" id="WP_143949343.1">
    <property type="nucleotide sequence ID" value="NZ_BAABMB010000001.1"/>
</dbReference>
<dbReference type="AlphaFoldDB" id="A0A556AJB0"/>
<dbReference type="SMART" id="SM00347">
    <property type="entry name" value="HTH_MARR"/>
    <property type="match status" value="1"/>
</dbReference>
<dbReference type="PRINTS" id="PR00598">
    <property type="entry name" value="HTHMARR"/>
</dbReference>
<comment type="caution">
    <text evidence="3">The sequence shown here is derived from an EMBL/GenBank/DDBJ whole genome shotgun (WGS) entry which is preliminary data.</text>
</comment>
<dbReference type="OrthoDB" id="9787636at2"/>
<dbReference type="InterPro" id="IPR036388">
    <property type="entry name" value="WH-like_DNA-bd_sf"/>
</dbReference>
<dbReference type="PANTHER" id="PTHR33164">
    <property type="entry name" value="TRANSCRIPTIONAL REGULATOR, MARR FAMILY"/>
    <property type="match status" value="1"/>
</dbReference>
<evidence type="ECO:0000313" key="4">
    <source>
        <dbReference type="Proteomes" id="UP000318405"/>
    </source>
</evidence>
<keyword evidence="4" id="KW-1185">Reference proteome</keyword>
<gene>
    <name evidence="3" type="ORF">FOZ76_16460</name>
</gene>
<evidence type="ECO:0000313" key="3">
    <source>
        <dbReference type="EMBL" id="TSH92977.1"/>
    </source>
</evidence>
<sequence length="186" mass="21188">MKTDVSHERLREAQELGHEARAHPDDHAALKLWLRMLACTTQIETEIRQRLRAEFDISLARFDYMAQLYRHPEGLMMRELSRQLMVTGGNVTGLTDELQNEGLVVRKPSPTDRRAWIVQLTPHGRTGFEAMARMHEGWIVDIFGGLSDTTFQQLYAGLGRLRVQMLADQPEASPPRRGPASTKETP</sequence>
<feature type="region of interest" description="Disordered" evidence="1">
    <location>
        <begin position="1"/>
        <end position="22"/>
    </location>
</feature>
<name>A0A556AJB0_9BURK</name>
<dbReference type="EMBL" id="VLTJ01000029">
    <property type="protein sequence ID" value="TSH92977.1"/>
    <property type="molecule type" value="Genomic_DNA"/>
</dbReference>
<organism evidence="3 4">
    <name type="scientific">Verticiella sediminum</name>
    <dbReference type="NCBI Taxonomy" id="1247510"/>
    <lineage>
        <taxon>Bacteria</taxon>
        <taxon>Pseudomonadati</taxon>
        <taxon>Pseudomonadota</taxon>
        <taxon>Betaproteobacteria</taxon>
        <taxon>Burkholderiales</taxon>
        <taxon>Alcaligenaceae</taxon>
        <taxon>Verticiella</taxon>
    </lineage>
</organism>
<dbReference type="InterPro" id="IPR000835">
    <property type="entry name" value="HTH_MarR-typ"/>
</dbReference>
<accession>A0A556AJB0</accession>
<dbReference type="InterPro" id="IPR036390">
    <property type="entry name" value="WH_DNA-bd_sf"/>
</dbReference>
<protein>
    <submittedName>
        <fullName evidence="3">MarR family transcriptional regulator</fullName>
    </submittedName>
</protein>
<proteinExistence type="predicted"/>
<dbReference type="Gene3D" id="1.10.10.10">
    <property type="entry name" value="Winged helix-like DNA-binding domain superfamily/Winged helix DNA-binding domain"/>
    <property type="match status" value="1"/>
</dbReference>
<reference evidence="3 4" key="1">
    <citation type="submission" date="2019-07" db="EMBL/GenBank/DDBJ databases">
        <title>Qingshengfaniella alkalisoli gen. nov., sp. nov., isolated from saline soil.</title>
        <authorList>
            <person name="Xu L."/>
            <person name="Huang X.-X."/>
            <person name="Sun J.-Q."/>
        </authorList>
    </citation>
    <scope>NUCLEOTIDE SEQUENCE [LARGE SCALE GENOMIC DNA]</scope>
    <source>
        <strain evidence="3 4">DSM 27279</strain>
    </source>
</reference>
<dbReference type="GO" id="GO:0006950">
    <property type="term" value="P:response to stress"/>
    <property type="evidence" value="ECO:0007669"/>
    <property type="project" value="TreeGrafter"/>
</dbReference>
<dbReference type="GO" id="GO:0003700">
    <property type="term" value="F:DNA-binding transcription factor activity"/>
    <property type="evidence" value="ECO:0007669"/>
    <property type="project" value="InterPro"/>
</dbReference>